<feature type="transmembrane region" description="Helical" evidence="10">
    <location>
        <begin position="47"/>
        <end position="67"/>
    </location>
</feature>
<name>A0A139L369_9BACE</name>
<evidence type="ECO:0000256" key="1">
    <source>
        <dbReference type="ARBA" id="ARBA00004651"/>
    </source>
</evidence>
<evidence type="ECO:0000256" key="3">
    <source>
        <dbReference type="ARBA" id="ARBA00022106"/>
    </source>
</evidence>
<dbReference type="Proteomes" id="UP000070319">
    <property type="component" value="Unassembled WGS sequence"/>
</dbReference>
<keyword evidence="9" id="KW-0046">Antibiotic resistance</keyword>
<accession>A0A139L369</accession>
<dbReference type="InterPro" id="IPR051327">
    <property type="entry name" value="MATE_MepA_subfamily"/>
</dbReference>
<keyword evidence="6 10" id="KW-0812">Transmembrane</keyword>
<proteinExistence type="inferred from homology"/>
<evidence type="ECO:0000256" key="5">
    <source>
        <dbReference type="ARBA" id="ARBA00022475"/>
    </source>
</evidence>
<dbReference type="InterPro" id="IPR002528">
    <property type="entry name" value="MATE_fam"/>
</dbReference>
<evidence type="ECO:0000256" key="2">
    <source>
        <dbReference type="ARBA" id="ARBA00008417"/>
    </source>
</evidence>
<evidence type="ECO:0000256" key="8">
    <source>
        <dbReference type="ARBA" id="ARBA00023136"/>
    </source>
</evidence>
<evidence type="ECO:0000256" key="10">
    <source>
        <dbReference type="SAM" id="Phobius"/>
    </source>
</evidence>
<feature type="transmembrane region" description="Helical" evidence="10">
    <location>
        <begin position="167"/>
        <end position="187"/>
    </location>
</feature>
<protein>
    <recommendedName>
        <fullName evidence="3">Multidrug export protein MepA</fullName>
    </recommendedName>
</protein>
<dbReference type="CDD" id="cd13143">
    <property type="entry name" value="MATE_MepA_like"/>
    <property type="match status" value="1"/>
</dbReference>
<comment type="caution">
    <text evidence="11">The sequence shown here is derived from an EMBL/GenBank/DDBJ whole genome shotgun (WGS) entry which is preliminary data.</text>
</comment>
<dbReference type="PATRIC" id="fig|329854.7.peg.3399"/>
<dbReference type="GO" id="GO:0015297">
    <property type="term" value="F:antiporter activity"/>
    <property type="evidence" value="ECO:0007669"/>
    <property type="project" value="InterPro"/>
</dbReference>
<comment type="similarity">
    <text evidence="2">Belongs to the multi antimicrobial extrusion (MATE) (TC 2.A.66.1) family. MepA subfamily.</text>
</comment>
<dbReference type="PANTHER" id="PTHR43823">
    <property type="entry name" value="SPORULATION PROTEIN YKVU"/>
    <property type="match status" value="1"/>
</dbReference>
<feature type="transmembrane region" description="Helical" evidence="10">
    <location>
        <begin position="448"/>
        <end position="470"/>
    </location>
</feature>
<dbReference type="GO" id="GO:0042910">
    <property type="term" value="F:xenobiotic transmembrane transporter activity"/>
    <property type="evidence" value="ECO:0007669"/>
    <property type="project" value="InterPro"/>
</dbReference>
<feature type="transmembrane region" description="Helical" evidence="10">
    <location>
        <begin position="124"/>
        <end position="147"/>
    </location>
</feature>
<feature type="transmembrane region" description="Helical" evidence="10">
    <location>
        <begin position="389"/>
        <end position="409"/>
    </location>
</feature>
<dbReference type="GO" id="GO:0046677">
    <property type="term" value="P:response to antibiotic"/>
    <property type="evidence" value="ECO:0007669"/>
    <property type="project" value="UniProtKB-KW"/>
</dbReference>
<dbReference type="InterPro" id="IPR048279">
    <property type="entry name" value="MdtK-like"/>
</dbReference>
<sequence>MSNFAANTDTRTARTRADERGFITFFRLIVMDNNPHILGTERIGKLLLQYSIPAIIGMTITSLYNIIDSIFIGHGVGAMGIAGLAITFPLMNLVVAFCTLVSAGGSTISSIRLGQKDLDGATEVLGNTLMFCLINAVVFGGLAFLFLDEILRFFGASQDTLPYARDFMQIILAGTPITYTMIGLNNIMRATGYPKKAMLTSMVTVVCNIILAPIFIFHFDWGIRGAATATVISQFIGMVWVVKHFLDKDSFVRFRPDFWKLKKRIISSIFSIGMSPFLMNVCACVIVIIINNSLQRHGGDMAIGAYGIINRLLTLYIMIVLGLTMGMQPIVGYNFGAQKHDRVKQTLKLSILTGVCITSSGFLICELFPHAVSAIFTNDQELIDIASRGVRICVLMFPLVGAQIVIGNFFQSIGKAKISIFLSLTRQLLYLLPGLIFFPRFIGLDGIWTSMPVADFFAFLTALVVLWTYIRKKNKESIA</sequence>
<organism evidence="11">
    <name type="scientific">Bacteroides intestinalis</name>
    <dbReference type="NCBI Taxonomy" id="329854"/>
    <lineage>
        <taxon>Bacteria</taxon>
        <taxon>Pseudomonadati</taxon>
        <taxon>Bacteroidota</taxon>
        <taxon>Bacteroidia</taxon>
        <taxon>Bacteroidales</taxon>
        <taxon>Bacteroidaceae</taxon>
        <taxon>Bacteroides</taxon>
    </lineage>
</organism>
<evidence type="ECO:0000256" key="7">
    <source>
        <dbReference type="ARBA" id="ARBA00022989"/>
    </source>
</evidence>
<dbReference type="NCBIfam" id="TIGR00797">
    <property type="entry name" value="matE"/>
    <property type="match status" value="1"/>
</dbReference>
<feature type="transmembrane region" description="Helical" evidence="10">
    <location>
        <begin position="199"/>
        <end position="219"/>
    </location>
</feature>
<dbReference type="PIRSF" id="PIRSF006603">
    <property type="entry name" value="DinF"/>
    <property type="match status" value="1"/>
</dbReference>
<evidence type="ECO:0000256" key="9">
    <source>
        <dbReference type="ARBA" id="ARBA00023251"/>
    </source>
</evidence>
<keyword evidence="4" id="KW-0813">Transport</keyword>
<evidence type="ECO:0000256" key="4">
    <source>
        <dbReference type="ARBA" id="ARBA00022448"/>
    </source>
</evidence>
<feature type="transmembrane region" description="Helical" evidence="10">
    <location>
        <begin position="347"/>
        <end position="369"/>
    </location>
</feature>
<reference evidence="11 12" key="1">
    <citation type="submission" date="2016-02" db="EMBL/GenBank/DDBJ databases">
        <authorList>
            <person name="Wen L."/>
            <person name="He K."/>
            <person name="Yang H."/>
        </authorList>
    </citation>
    <scope>NUCLEOTIDE SEQUENCE [LARGE SCALE GENOMIC DNA]</scope>
    <source>
        <strain evidence="11 12">KLE1704</strain>
    </source>
</reference>
<feature type="transmembrane region" description="Helical" evidence="10">
    <location>
        <begin position="225"/>
        <end position="246"/>
    </location>
</feature>
<feature type="transmembrane region" description="Helical" evidence="10">
    <location>
        <begin position="302"/>
        <end position="326"/>
    </location>
</feature>
<evidence type="ECO:0000313" key="11">
    <source>
        <dbReference type="EMBL" id="KXT45858.1"/>
    </source>
</evidence>
<comment type="subcellular location">
    <subcellularLocation>
        <location evidence="1">Cell membrane</location>
        <topology evidence="1">Multi-pass membrane protein</topology>
    </subcellularLocation>
</comment>
<keyword evidence="7 10" id="KW-1133">Transmembrane helix</keyword>
<dbReference type="GO" id="GO:0005886">
    <property type="term" value="C:plasma membrane"/>
    <property type="evidence" value="ECO:0007669"/>
    <property type="project" value="UniProtKB-SubCell"/>
</dbReference>
<dbReference type="EMBL" id="LTDF01000134">
    <property type="protein sequence ID" value="KXT45858.1"/>
    <property type="molecule type" value="Genomic_DNA"/>
</dbReference>
<gene>
    <name evidence="11" type="ORF">HMPREF2531_03332</name>
</gene>
<dbReference type="Pfam" id="PF01554">
    <property type="entry name" value="MatE"/>
    <property type="match status" value="2"/>
</dbReference>
<keyword evidence="8 10" id="KW-0472">Membrane</keyword>
<keyword evidence="5" id="KW-1003">Cell membrane</keyword>
<dbReference type="InterPro" id="IPR045070">
    <property type="entry name" value="MATE_MepA-like"/>
</dbReference>
<evidence type="ECO:0000313" key="12">
    <source>
        <dbReference type="Proteomes" id="UP000070319"/>
    </source>
</evidence>
<dbReference type="PANTHER" id="PTHR43823:SF3">
    <property type="entry name" value="MULTIDRUG EXPORT PROTEIN MEPA"/>
    <property type="match status" value="1"/>
</dbReference>
<feature type="transmembrane region" description="Helical" evidence="10">
    <location>
        <begin position="421"/>
        <end position="442"/>
    </location>
</feature>
<feature type="transmembrane region" description="Helical" evidence="10">
    <location>
        <begin position="266"/>
        <end position="290"/>
    </location>
</feature>
<dbReference type="AlphaFoldDB" id="A0A139L369"/>
<feature type="transmembrane region" description="Helical" evidence="10">
    <location>
        <begin position="79"/>
        <end position="103"/>
    </location>
</feature>
<evidence type="ECO:0000256" key="6">
    <source>
        <dbReference type="ARBA" id="ARBA00022692"/>
    </source>
</evidence>